<reference evidence="1 2" key="1">
    <citation type="journal article" date="2013" name="Int. J. Syst. Evol. Microbiol.">
        <title>Marinoscillum luteum sp. nov., isolated from marine sediment.</title>
        <authorList>
            <person name="Cha I.T."/>
            <person name="Park S.J."/>
            <person name="Kim S.J."/>
            <person name="Kim J.G."/>
            <person name="Jung M.Y."/>
            <person name="Shin K.S."/>
            <person name="Kwon K.K."/>
            <person name="Yang S.H."/>
            <person name="Seo Y.S."/>
            <person name="Rhee S.K."/>
        </authorList>
    </citation>
    <scope>NUCLEOTIDE SEQUENCE [LARGE SCALE GENOMIC DNA]</scope>
    <source>
        <strain evidence="1 2">KCTC 23939</strain>
    </source>
</reference>
<dbReference type="RefSeq" id="WP_395416154.1">
    <property type="nucleotide sequence ID" value="NZ_JBIPKE010000011.1"/>
</dbReference>
<proteinExistence type="predicted"/>
<accession>A0ABW7N4L3</accession>
<sequence length="386" mass="42901">MSAQIEKGFIFIGLLSVLLFGANAQINIPLTQYQEVMPLYNPAFAGIENHTDFRFGVRRQWVGMEDAPFATYAHVSGVLPDWSPNKRRKVRYKSPYDIGKMADNVNVPNNGLRSSNPYLLRRMVEDSIRQTVRKLDRKARTKLRRQLQPSSGLTHQPKHGYSFSLIGDEQAAITKYSLSGGYAVHLPVSREMMMSVGVSGLVNSAQFDRNKATVLNPANDQLYQQYASGDLNKYSYYINTGLSLYSSDFYASYSIVKILGAGLGSGQAFGLEGVDTQHNLAGGVYINVGNSFLLSPGILFSYKSQSPFALYVTSKIYCQEKLWLGINFRNRDAFGGSIGFYFSDRYKLSYAYDVPISKPGNAFGSTHEVVFGILLARGSAPKPVIR</sequence>
<name>A0ABW7N4L3_9BACT</name>
<evidence type="ECO:0000313" key="1">
    <source>
        <dbReference type="EMBL" id="MFH6982452.1"/>
    </source>
</evidence>
<gene>
    <name evidence="1" type="ORF">ACHKAR_03330</name>
</gene>
<keyword evidence="2" id="KW-1185">Reference proteome</keyword>
<evidence type="ECO:0000313" key="2">
    <source>
        <dbReference type="Proteomes" id="UP001610063"/>
    </source>
</evidence>
<dbReference type="EMBL" id="JBIPKE010000011">
    <property type="protein sequence ID" value="MFH6982452.1"/>
    <property type="molecule type" value="Genomic_DNA"/>
</dbReference>
<dbReference type="InterPro" id="IPR019861">
    <property type="entry name" value="PorP/SprF_Bacteroidetes"/>
</dbReference>
<comment type="caution">
    <text evidence="1">The sequence shown here is derived from an EMBL/GenBank/DDBJ whole genome shotgun (WGS) entry which is preliminary data.</text>
</comment>
<dbReference type="Proteomes" id="UP001610063">
    <property type="component" value="Unassembled WGS sequence"/>
</dbReference>
<dbReference type="NCBIfam" id="TIGR03519">
    <property type="entry name" value="T9SS_PorP_fam"/>
    <property type="match status" value="1"/>
</dbReference>
<organism evidence="1 2">
    <name type="scientific">Marinoscillum luteum</name>
    <dbReference type="NCBI Taxonomy" id="861051"/>
    <lineage>
        <taxon>Bacteria</taxon>
        <taxon>Pseudomonadati</taxon>
        <taxon>Bacteroidota</taxon>
        <taxon>Cytophagia</taxon>
        <taxon>Cytophagales</taxon>
        <taxon>Reichenbachiellaceae</taxon>
        <taxon>Marinoscillum</taxon>
    </lineage>
</organism>
<protein>
    <submittedName>
        <fullName evidence="1">PorP/SprF family type IX secretion system membrane protein</fullName>
    </submittedName>
</protein>
<dbReference type="Pfam" id="PF11751">
    <property type="entry name" value="PorP_SprF"/>
    <property type="match status" value="2"/>
</dbReference>